<organism evidence="3 4">
    <name type="scientific">Bifidobacterium crudilactis</name>
    <dbReference type="NCBI Taxonomy" id="327277"/>
    <lineage>
        <taxon>Bacteria</taxon>
        <taxon>Bacillati</taxon>
        <taxon>Actinomycetota</taxon>
        <taxon>Actinomycetes</taxon>
        <taxon>Bifidobacteriales</taxon>
        <taxon>Bifidobacteriaceae</taxon>
        <taxon>Bifidobacterium</taxon>
    </lineage>
</organism>
<keyword evidence="2" id="KW-0812">Transmembrane</keyword>
<feature type="compositionally biased region" description="Basic and acidic residues" evidence="1">
    <location>
        <begin position="348"/>
        <end position="394"/>
    </location>
</feature>
<name>A0A971CZF9_9BIFI</name>
<evidence type="ECO:0000313" key="4">
    <source>
        <dbReference type="Proteomes" id="UP000767327"/>
    </source>
</evidence>
<comment type="caution">
    <text evidence="3">The sequence shown here is derived from an EMBL/GenBank/DDBJ whole genome shotgun (WGS) entry which is preliminary data.</text>
</comment>
<proteinExistence type="predicted"/>
<feature type="region of interest" description="Disordered" evidence="1">
    <location>
        <begin position="440"/>
        <end position="475"/>
    </location>
</feature>
<accession>A0A971CZF9</accession>
<keyword evidence="2" id="KW-0472">Membrane</keyword>
<feature type="transmembrane region" description="Helical" evidence="2">
    <location>
        <begin position="27"/>
        <end position="50"/>
    </location>
</feature>
<protein>
    <recommendedName>
        <fullName evidence="5">GTPase</fullName>
    </recommendedName>
</protein>
<evidence type="ECO:0000256" key="1">
    <source>
        <dbReference type="SAM" id="MobiDB-lite"/>
    </source>
</evidence>
<keyword evidence="2" id="KW-1133">Transmembrane helix</keyword>
<feature type="compositionally biased region" description="Low complexity" evidence="1">
    <location>
        <begin position="267"/>
        <end position="277"/>
    </location>
</feature>
<sequence length="475" mass="51666">MDGKAHEKNEDSAEGAPSRRSRLMRGVVTPVLGLLAVACIVLGIMNATVWKPSRNISADTSVTSRYITTDPGVLNLVDDQVDVTLKASDAQATVCMAIGYAQDVSGWLAGHRYTRITGLDTWNTLEQRSAAAASAQSSENAVAFQDSDMWLSTKCATGSVSMKITDDSNRTVLIADTDASAAQDANSQGRTSMTMSWVRTQVPDFAMPLYFAGGLLAVLGVMTASVFAMEPERRRKREAEGHEEQEPEITVLQAFTGTLSPIGRGIRSAVRSKSASKSADKDGNGKRRDRSRRHLTQDEAFSAEPEESLGTPKIIDAGSRNMVADQQHKHRHHGLQAVVAAVEDEMHPVHESGDGDAERHSRHENPHENAQEDRSRSDAERSETEREHRSERSSRRAQRMNRSSKPLTHSEDAVQASSSEETTVISNEDLAAFFARLSSEEAKKDNSAEDKADDSANRDAEVSESAGTNTAGEEQ</sequence>
<reference evidence="3" key="1">
    <citation type="journal article" date="2020" name="Biotechnol. Biofuels">
        <title>New insights from the biogas microbiome by comprehensive genome-resolved metagenomics of nearly 1600 species originating from multiple anaerobic digesters.</title>
        <authorList>
            <person name="Campanaro S."/>
            <person name="Treu L."/>
            <person name="Rodriguez-R L.M."/>
            <person name="Kovalovszki A."/>
            <person name="Ziels R.M."/>
            <person name="Maus I."/>
            <person name="Zhu X."/>
            <person name="Kougias P.G."/>
            <person name="Basile A."/>
            <person name="Luo G."/>
            <person name="Schluter A."/>
            <person name="Konstantinidis K.T."/>
            <person name="Angelidaki I."/>
        </authorList>
    </citation>
    <scope>NUCLEOTIDE SEQUENCE</scope>
    <source>
        <strain evidence="3">AS01afH2WH_6</strain>
    </source>
</reference>
<evidence type="ECO:0000313" key="3">
    <source>
        <dbReference type="EMBL" id="NLT79486.1"/>
    </source>
</evidence>
<dbReference type="Proteomes" id="UP000767327">
    <property type="component" value="Unassembled WGS sequence"/>
</dbReference>
<feature type="compositionally biased region" description="Polar residues" evidence="1">
    <location>
        <begin position="465"/>
        <end position="475"/>
    </location>
</feature>
<reference evidence="3" key="2">
    <citation type="submission" date="2020-01" db="EMBL/GenBank/DDBJ databases">
        <authorList>
            <person name="Campanaro S."/>
        </authorList>
    </citation>
    <scope>NUCLEOTIDE SEQUENCE</scope>
    <source>
        <strain evidence="3">AS01afH2WH_6</strain>
    </source>
</reference>
<feature type="transmembrane region" description="Helical" evidence="2">
    <location>
        <begin position="209"/>
        <end position="229"/>
    </location>
</feature>
<gene>
    <name evidence="3" type="ORF">GXW98_04260</name>
</gene>
<dbReference type="EMBL" id="JAAXZR010000018">
    <property type="protein sequence ID" value="NLT79486.1"/>
    <property type="molecule type" value="Genomic_DNA"/>
</dbReference>
<feature type="region of interest" description="Disordered" evidence="1">
    <location>
        <begin position="267"/>
        <end position="314"/>
    </location>
</feature>
<feature type="compositionally biased region" description="Polar residues" evidence="1">
    <location>
        <begin position="415"/>
        <end position="426"/>
    </location>
</feature>
<evidence type="ECO:0000256" key="2">
    <source>
        <dbReference type="SAM" id="Phobius"/>
    </source>
</evidence>
<feature type="compositionally biased region" description="Basic and acidic residues" evidence="1">
    <location>
        <begin position="440"/>
        <end position="461"/>
    </location>
</feature>
<feature type="region of interest" description="Disordered" evidence="1">
    <location>
        <begin position="348"/>
        <end position="426"/>
    </location>
</feature>
<dbReference type="AlphaFoldDB" id="A0A971CZF9"/>
<evidence type="ECO:0008006" key="5">
    <source>
        <dbReference type="Google" id="ProtNLM"/>
    </source>
</evidence>
<dbReference type="RefSeq" id="WP_273173333.1">
    <property type="nucleotide sequence ID" value="NZ_JAAXZR010000018.1"/>
</dbReference>